<name>A0A0R1MC88_9LACO</name>
<dbReference type="AlphaFoldDB" id="A0A0R1MC88"/>
<evidence type="ECO:0000313" key="1">
    <source>
        <dbReference type="EMBL" id="KRL02554.1"/>
    </source>
</evidence>
<protein>
    <submittedName>
        <fullName evidence="1">Uncharacterized protein</fullName>
    </submittedName>
</protein>
<organism evidence="1 2">
    <name type="scientific">Lactobacillus equicursoris DSM 19284 = JCM 14600 = CIP 110162</name>
    <dbReference type="NCBI Taxonomy" id="1293597"/>
    <lineage>
        <taxon>Bacteria</taxon>
        <taxon>Bacillati</taxon>
        <taxon>Bacillota</taxon>
        <taxon>Bacilli</taxon>
        <taxon>Lactobacillales</taxon>
        <taxon>Lactobacillaceae</taxon>
        <taxon>Lactobacillus</taxon>
    </lineage>
</organism>
<dbReference type="STRING" id="1293597.FC20_GL000237"/>
<comment type="caution">
    <text evidence="1">The sequence shown here is derived from an EMBL/GenBank/DDBJ whole genome shotgun (WGS) entry which is preliminary data.</text>
</comment>
<gene>
    <name evidence="1" type="ORF">FC20_GL000237</name>
</gene>
<reference evidence="1 2" key="1">
    <citation type="journal article" date="2015" name="Genome Announc.">
        <title>Expanding the biotechnology potential of lactobacilli through comparative genomics of 213 strains and associated genera.</title>
        <authorList>
            <person name="Sun Z."/>
            <person name="Harris H.M."/>
            <person name="McCann A."/>
            <person name="Guo C."/>
            <person name="Argimon S."/>
            <person name="Zhang W."/>
            <person name="Yang X."/>
            <person name="Jeffery I.B."/>
            <person name="Cooney J.C."/>
            <person name="Kagawa T.F."/>
            <person name="Liu W."/>
            <person name="Song Y."/>
            <person name="Salvetti E."/>
            <person name="Wrobel A."/>
            <person name="Rasinkangas P."/>
            <person name="Parkhill J."/>
            <person name="Rea M.C."/>
            <person name="O'Sullivan O."/>
            <person name="Ritari J."/>
            <person name="Douillard F.P."/>
            <person name="Paul Ross R."/>
            <person name="Yang R."/>
            <person name="Briner A.E."/>
            <person name="Felis G.E."/>
            <person name="de Vos W.M."/>
            <person name="Barrangou R."/>
            <person name="Klaenhammer T.R."/>
            <person name="Caufield P.W."/>
            <person name="Cui Y."/>
            <person name="Zhang H."/>
            <person name="O'Toole P.W."/>
        </authorList>
    </citation>
    <scope>NUCLEOTIDE SEQUENCE [LARGE SCALE GENOMIC DNA]</scope>
    <source>
        <strain evidence="1 2">DSM 19284</strain>
    </source>
</reference>
<evidence type="ECO:0000313" key="2">
    <source>
        <dbReference type="Proteomes" id="UP000051074"/>
    </source>
</evidence>
<dbReference type="PATRIC" id="fig|1293597.4.peg.261"/>
<sequence length="55" mass="6339">MNWLRVKNNAELRLDPNAEEKYYQGKHRIVGKITYMDTGLPVTCRKTFKGNIGLG</sequence>
<keyword evidence="2" id="KW-1185">Reference proteome</keyword>
<proteinExistence type="predicted"/>
<dbReference type="Proteomes" id="UP000051074">
    <property type="component" value="Unassembled WGS sequence"/>
</dbReference>
<dbReference type="EMBL" id="AZDU01000012">
    <property type="protein sequence ID" value="KRL02554.1"/>
    <property type="molecule type" value="Genomic_DNA"/>
</dbReference>
<accession>A0A0R1MC88</accession>